<accession>A0A4Y3KQ32</accession>
<evidence type="ECO:0008006" key="3">
    <source>
        <dbReference type="Google" id="ProtNLM"/>
    </source>
</evidence>
<organism evidence="1 2">
    <name type="scientific">Cellulomonas gelida</name>
    <dbReference type="NCBI Taxonomy" id="1712"/>
    <lineage>
        <taxon>Bacteria</taxon>
        <taxon>Bacillati</taxon>
        <taxon>Actinomycetota</taxon>
        <taxon>Actinomycetes</taxon>
        <taxon>Micrococcales</taxon>
        <taxon>Cellulomonadaceae</taxon>
        <taxon>Cellulomonas</taxon>
    </lineage>
</organism>
<comment type="caution">
    <text evidence="1">The sequence shown here is derived from an EMBL/GenBank/DDBJ whole genome shotgun (WGS) entry which is preliminary data.</text>
</comment>
<dbReference type="EMBL" id="BJLQ01000080">
    <property type="protein sequence ID" value="GEA86033.1"/>
    <property type="molecule type" value="Genomic_DNA"/>
</dbReference>
<proteinExistence type="predicted"/>
<evidence type="ECO:0000313" key="2">
    <source>
        <dbReference type="Proteomes" id="UP000320461"/>
    </source>
</evidence>
<dbReference type="Gene3D" id="3.10.450.200">
    <property type="match status" value="1"/>
</dbReference>
<dbReference type="GO" id="GO:0004540">
    <property type="term" value="F:RNA nuclease activity"/>
    <property type="evidence" value="ECO:0007669"/>
    <property type="project" value="InterPro"/>
</dbReference>
<sequence>MALDGFKWWRNGKKAADAAEAAAKVPTDIRPPLSISSKQFGTKWGRHASDYGLDPNSDSARAWFASRVQDVHRNPDEVRRGPWNPRGNGGDDYFFFRQGRDLLIIREGGEFVTMFPNEGNAWFKHAEVIG</sequence>
<protein>
    <recommendedName>
        <fullName evidence="3">Colicin D C-terminal domain-containing protein</fullName>
    </recommendedName>
</protein>
<gene>
    <name evidence="1" type="ORF">CGE01nite_32840</name>
</gene>
<dbReference type="Proteomes" id="UP000320461">
    <property type="component" value="Unassembled WGS sequence"/>
</dbReference>
<dbReference type="AlphaFoldDB" id="A0A4Y3KQ32"/>
<dbReference type="InterPro" id="IPR037178">
    <property type="entry name" value="ColicinD_C_sf"/>
</dbReference>
<keyword evidence="2" id="KW-1185">Reference proteome</keyword>
<dbReference type="RefSeq" id="WP_170211010.1">
    <property type="nucleotide sequence ID" value="NZ_BJLQ01000080.1"/>
</dbReference>
<reference evidence="1 2" key="1">
    <citation type="submission" date="2019-06" db="EMBL/GenBank/DDBJ databases">
        <title>Whole genome shotgun sequence of Cellulomonas gelida NBRC 3748.</title>
        <authorList>
            <person name="Hosoyama A."/>
            <person name="Uohara A."/>
            <person name="Ohji S."/>
            <person name="Ichikawa N."/>
        </authorList>
    </citation>
    <scope>NUCLEOTIDE SEQUENCE [LARGE SCALE GENOMIC DNA]</scope>
    <source>
        <strain evidence="1 2">NBRC 3748</strain>
    </source>
</reference>
<name>A0A4Y3KQ32_9CELL</name>
<evidence type="ECO:0000313" key="1">
    <source>
        <dbReference type="EMBL" id="GEA86033.1"/>
    </source>
</evidence>